<reference evidence="1 2" key="1">
    <citation type="submission" date="2016-10" db="EMBL/GenBank/DDBJ databases">
        <authorList>
            <person name="de Groot N.N."/>
        </authorList>
    </citation>
    <scope>NUCLEOTIDE SEQUENCE [LARGE SCALE GENOMIC DNA]</scope>
    <source>
        <strain evidence="1 2">ATCC 35958</strain>
    </source>
</reference>
<gene>
    <name evidence="1" type="ORF">SAMN02982919_02436</name>
</gene>
<evidence type="ECO:0000313" key="1">
    <source>
        <dbReference type="EMBL" id="SER45729.1"/>
    </source>
</evidence>
<dbReference type="EMBL" id="FOGD01000008">
    <property type="protein sequence ID" value="SER45729.1"/>
    <property type="molecule type" value="Genomic_DNA"/>
</dbReference>
<dbReference type="Proteomes" id="UP000199766">
    <property type="component" value="Unassembled WGS sequence"/>
</dbReference>
<organism evidence="1 2">
    <name type="scientific">Giesbergeria anulus</name>
    <dbReference type="NCBI Taxonomy" id="180197"/>
    <lineage>
        <taxon>Bacteria</taxon>
        <taxon>Pseudomonadati</taxon>
        <taxon>Pseudomonadota</taxon>
        <taxon>Betaproteobacteria</taxon>
        <taxon>Burkholderiales</taxon>
        <taxon>Comamonadaceae</taxon>
        <taxon>Giesbergeria</taxon>
    </lineage>
</organism>
<dbReference type="AlphaFoldDB" id="A0A1H9PD51"/>
<sequence length="56" mass="6589">MIKNITKQGRRQLEAVRLSNGLVKWQLEMNIFNLDAFIFCFGSENARKIMFLNLKV</sequence>
<proteinExistence type="predicted"/>
<name>A0A1H9PD51_9BURK</name>
<protein>
    <submittedName>
        <fullName evidence="1">Uncharacterized protein</fullName>
    </submittedName>
</protein>
<accession>A0A1H9PD51</accession>
<evidence type="ECO:0000313" key="2">
    <source>
        <dbReference type="Proteomes" id="UP000199766"/>
    </source>
</evidence>
<keyword evidence="2" id="KW-1185">Reference proteome</keyword>